<dbReference type="InterPro" id="IPR038490">
    <property type="entry name" value="Gingipain_propep_sf"/>
</dbReference>
<dbReference type="SMART" id="SM00710">
    <property type="entry name" value="PbH1"/>
    <property type="match status" value="4"/>
</dbReference>
<dbReference type="InterPro" id="IPR029031">
    <property type="entry name" value="Gingipain_N_sf"/>
</dbReference>
<dbReference type="Pfam" id="PF01364">
    <property type="entry name" value="Peptidase_C25"/>
    <property type="match status" value="1"/>
</dbReference>
<name>A0A532V0C6_UNCL8</name>
<dbReference type="InterPro" id="IPR011050">
    <property type="entry name" value="Pectin_lyase_fold/virulence"/>
</dbReference>
<dbReference type="GO" id="GO:0004197">
    <property type="term" value="F:cysteine-type endopeptidase activity"/>
    <property type="evidence" value="ECO:0007669"/>
    <property type="project" value="InterPro"/>
</dbReference>
<evidence type="ECO:0000259" key="3">
    <source>
        <dbReference type="Pfam" id="PF01364"/>
    </source>
</evidence>
<evidence type="ECO:0000313" key="8">
    <source>
        <dbReference type="Proteomes" id="UP000319619"/>
    </source>
</evidence>
<evidence type="ECO:0000256" key="2">
    <source>
        <dbReference type="SAM" id="SignalP"/>
    </source>
</evidence>
<feature type="domain" description="FlgD/Vpr Ig-like" evidence="6">
    <location>
        <begin position="1209"/>
        <end position="1272"/>
    </location>
</feature>
<dbReference type="InterPro" id="IPR025965">
    <property type="entry name" value="FlgD/Vpr_Ig-like"/>
</dbReference>
<dbReference type="Pfam" id="PF13860">
    <property type="entry name" value="FlgD_ig"/>
    <property type="match status" value="1"/>
</dbReference>
<evidence type="ECO:0000256" key="1">
    <source>
        <dbReference type="ARBA" id="ARBA00022729"/>
    </source>
</evidence>
<dbReference type="InterPro" id="IPR006626">
    <property type="entry name" value="PbH1"/>
</dbReference>
<sequence>MLARKVIIVLCSLVALNVNASWINLDSADPVPPKIEVTESDAYGVTFDVEIKGFYNEDTTVNDVEYQVLWFYQSPSKNADGHPDIPFLYRLINIPDGGSITVDVSVTDSTILNDYYVYPSSKAVVDTSTGHSKQEFCRIDSLYQLEDFYPDTKGKIKNKGDIRDQPVGSVHIYPFSFNPDDSTLKVLTEFTVEVSFSQALSSFPGGGGFFGKILEHSTANYTSSAGGRTIYSGDNGSVTRYSTDLASWNSSRDCDYLIITGDYFFNGVHSIDEIANYHANREKWDIAIVNWDDIDEQVSTQSDDWIQLRDFIEIVYDENVGTHMDDGKLGFALLIGDADPERYRVPRNEAWDDEMGESGDHFYCMLTHDTSYVYDIYPDIILGRISVHDTTDLRNVVEKITDYPNLQPDGEKTRLCFVDGGSTPEEFGVFQESAMQVILNIVPVSFYTYYSYVHIGSAHSLATVSVLAGTTTQSCAKILDPIYEDGCLALTYMGHGLEQDWWNPGTPWERLFGVEELQEEEIDDEYPIILSISCLTGAFDDEDDCMAEAFMNQDNGACVSFLGASSTMPQASVATFLPWIFSYIFSPSTPNSVIGEAIFNAKIECAASAPNPGYYYWLKPYNLYGDPAFNPFVDESETITTNTTWKGMKCFYNDVVVSDNAVLTIDTAAVILFADGCGLKVENGAYLDIISFDTTYVTFAGIGSAEWEGIKLADDASSSSVIKYCDIKNATYGIQMDSTADLTASIRKNTFTDCDYGIYAYETGTDIDSCEFEYCREAAIKLVSYDGDVSYNTIVMGDTSYGIWAQSCTHADLIADTIRNSSDESQAGDVGIYLYNSTGIDIEGCYLSDGAYSQIDCINSGPYLKDNILEDGSRNGMRIYNNSQPVMTTSVAGENRIADHDSSEIYIHGYKYPFLRNGHNDLADEDDPSSPSSMGEYLIAADFDANDLPQEGYTANVDSNWWYAGEVLDDTSEVHDHLYPANTGDYRIWVVAIDGASNTGYSTSGSTIQTPEEFFLDAVVLEDQGQYQQAYNAFEDVMDDYPDDPAAIAAGQHLFSCALALGTSMSTLETYYANLALNATCDDFERNWLNMASYCQVENGDFDDAMTYYESVISSTTSSFTDSVYAEIDAGAAYMRSQIQSGQLYSSGMRTLFGSIAHLCPDSHQEYEAKVKNLLNLLSGDTGADVGQPTLPSKFALYQNYPNPFNPATSIRYDLPEMSDVTLKIFNIMGRHVTTLVDKRETAGFKRLVWKGTNDYGAEVASGLYIIQMVAKGETAGKYVSAKKMLLLK</sequence>
<evidence type="ECO:0000259" key="4">
    <source>
        <dbReference type="Pfam" id="PF08126"/>
    </source>
</evidence>
<dbReference type="InterPro" id="IPR029030">
    <property type="entry name" value="Caspase-like_dom_sf"/>
</dbReference>
<dbReference type="GO" id="GO:0006508">
    <property type="term" value="P:proteolysis"/>
    <property type="evidence" value="ECO:0007669"/>
    <property type="project" value="InterPro"/>
</dbReference>
<dbReference type="Gene3D" id="1.25.40.10">
    <property type="entry name" value="Tetratricopeptide repeat domain"/>
    <property type="match status" value="1"/>
</dbReference>
<feature type="signal peptide" evidence="2">
    <location>
        <begin position="1"/>
        <end position="20"/>
    </location>
</feature>
<comment type="caution">
    <text evidence="7">The sequence shown here is derived from an EMBL/GenBank/DDBJ whole genome shotgun (WGS) entry which is preliminary data.</text>
</comment>
<dbReference type="Gene3D" id="3.40.50.10390">
    <property type="entry name" value="Gingipain r, domain 1"/>
    <property type="match status" value="1"/>
</dbReference>
<evidence type="ECO:0008006" key="9">
    <source>
        <dbReference type="Google" id="ProtNLM"/>
    </source>
</evidence>
<evidence type="ECO:0000259" key="5">
    <source>
        <dbReference type="Pfam" id="PF13229"/>
    </source>
</evidence>
<organism evidence="7 8">
    <name type="scientific">candidate division LCP-89 bacterium B3_LCP</name>
    <dbReference type="NCBI Taxonomy" id="2012998"/>
    <lineage>
        <taxon>Bacteria</taxon>
        <taxon>Pseudomonadati</taxon>
        <taxon>Bacteria division LCP-89</taxon>
    </lineage>
</organism>
<evidence type="ECO:0000259" key="6">
    <source>
        <dbReference type="Pfam" id="PF13860"/>
    </source>
</evidence>
<dbReference type="InterPro" id="IPR012334">
    <property type="entry name" value="Pectin_lyas_fold"/>
</dbReference>
<reference evidence="7 8" key="1">
    <citation type="submission" date="2017-06" db="EMBL/GenBank/DDBJ databases">
        <title>Novel microbial phyla capable of carbon fixation and sulfur reduction in deep-sea sediments.</title>
        <authorList>
            <person name="Huang J."/>
            <person name="Baker B."/>
            <person name="Wang Y."/>
        </authorList>
    </citation>
    <scope>NUCLEOTIDE SEQUENCE [LARGE SCALE GENOMIC DNA]</scope>
    <source>
        <strain evidence="7">B3_LCP</strain>
    </source>
</reference>
<dbReference type="Pfam" id="PF13229">
    <property type="entry name" value="Beta_helix"/>
    <property type="match status" value="1"/>
</dbReference>
<keyword evidence="1 2" id="KW-0732">Signal</keyword>
<dbReference type="SUPFAM" id="SSF51126">
    <property type="entry name" value="Pectin lyase-like"/>
    <property type="match status" value="1"/>
</dbReference>
<dbReference type="Pfam" id="PF08126">
    <property type="entry name" value="Propeptide_C25"/>
    <property type="match status" value="1"/>
</dbReference>
<dbReference type="Pfam" id="PF13174">
    <property type="entry name" value="TPR_6"/>
    <property type="match status" value="1"/>
</dbReference>
<dbReference type="SUPFAM" id="SSF52129">
    <property type="entry name" value="Caspase-like"/>
    <property type="match status" value="1"/>
</dbReference>
<dbReference type="Gene3D" id="2.60.40.4070">
    <property type="match status" value="1"/>
</dbReference>
<dbReference type="Gene3D" id="2.160.20.10">
    <property type="entry name" value="Single-stranded right-handed beta-helix, Pectin lyase-like"/>
    <property type="match status" value="1"/>
</dbReference>
<feature type="domain" description="Gingipain" evidence="3">
    <location>
        <begin position="256"/>
        <end position="630"/>
    </location>
</feature>
<accession>A0A532V0C6</accession>
<dbReference type="EMBL" id="NJBN01000004">
    <property type="protein sequence ID" value="TKJ40666.1"/>
    <property type="molecule type" value="Genomic_DNA"/>
</dbReference>
<feature type="chain" id="PRO_5021995637" description="T9SS type A sorting domain-containing protein" evidence="2">
    <location>
        <begin position="21"/>
        <end position="1289"/>
    </location>
</feature>
<dbReference type="SUPFAM" id="SSF48452">
    <property type="entry name" value="TPR-like"/>
    <property type="match status" value="1"/>
</dbReference>
<feature type="domain" description="Right handed beta helix" evidence="5">
    <location>
        <begin position="757"/>
        <end position="897"/>
    </location>
</feature>
<evidence type="ECO:0000313" key="7">
    <source>
        <dbReference type="EMBL" id="TKJ40666.1"/>
    </source>
</evidence>
<dbReference type="Gene3D" id="2.60.40.3800">
    <property type="match status" value="1"/>
</dbReference>
<feature type="domain" description="Gingipain propeptide" evidence="4">
    <location>
        <begin position="36"/>
        <end position="221"/>
    </location>
</feature>
<dbReference type="InterPro" id="IPR001769">
    <property type="entry name" value="Gingipain"/>
</dbReference>
<dbReference type="InterPro" id="IPR012600">
    <property type="entry name" value="Propeptide_C25"/>
</dbReference>
<dbReference type="InterPro" id="IPR019734">
    <property type="entry name" value="TPR_rpt"/>
</dbReference>
<gene>
    <name evidence="7" type="ORF">CEE37_06800</name>
</gene>
<dbReference type="Proteomes" id="UP000319619">
    <property type="component" value="Unassembled WGS sequence"/>
</dbReference>
<proteinExistence type="predicted"/>
<dbReference type="InterPro" id="IPR011990">
    <property type="entry name" value="TPR-like_helical_dom_sf"/>
</dbReference>
<protein>
    <recommendedName>
        <fullName evidence="9">T9SS type A sorting domain-containing protein</fullName>
    </recommendedName>
</protein>
<dbReference type="Gene3D" id="3.40.50.1460">
    <property type="match status" value="1"/>
</dbReference>
<dbReference type="InterPro" id="IPR039448">
    <property type="entry name" value="Beta_helix"/>
</dbReference>